<feature type="region of interest" description="Disordered" evidence="1">
    <location>
        <begin position="1"/>
        <end position="26"/>
    </location>
</feature>
<organism evidence="2 3">
    <name type="scientific">Emericella nidulans (strain FGSC A4 / ATCC 38163 / CBS 112.46 / NRRL 194 / M139)</name>
    <name type="common">Aspergillus nidulans</name>
    <dbReference type="NCBI Taxonomy" id="227321"/>
    <lineage>
        <taxon>Eukaryota</taxon>
        <taxon>Fungi</taxon>
        <taxon>Dikarya</taxon>
        <taxon>Ascomycota</taxon>
        <taxon>Pezizomycotina</taxon>
        <taxon>Eurotiomycetes</taxon>
        <taxon>Eurotiomycetidae</taxon>
        <taxon>Eurotiales</taxon>
        <taxon>Aspergillaceae</taxon>
        <taxon>Aspergillus</taxon>
        <taxon>Aspergillus subgen. Nidulantes</taxon>
    </lineage>
</organism>
<reference evidence="3" key="1">
    <citation type="journal article" date="2005" name="Nature">
        <title>Sequencing of Aspergillus nidulans and comparative analysis with A. fumigatus and A. oryzae.</title>
        <authorList>
            <person name="Galagan J.E."/>
            <person name="Calvo S.E."/>
            <person name="Cuomo C."/>
            <person name="Ma L.J."/>
            <person name="Wortman J.R."/>
            <person name="Batzoglou S."/>
            <person name="Lee S.I."/>
            <person name="Basturkmen M."/>
            <person name="Spevak C.C."/>
            <person name="Clutterbuck J."/>
            <person name="Kapitonov V."/>
            <person name="Jurka J."/>
            <person name="Scazzocchio C."/>
            <person name="Farman M."/>
            <person name="Butler J."/>
            <person name="Purcell S."/>
            <person name="Harris S."/>
            <person name="Braus G.H."/>
            <person name="Draht O."/>
            <person name="Busch S."/>
            <person name="D'Enfert C."/>
            <person name="Bouchier C."/>
            <person name="Goldman G.H."/>
            <person name="Bell-Pedersen D."/>
            <person name="Griffiths-Jones S."/>
            <person name="Doonan J.H."/>
            <person name="Yu J."/>
            <person name="Vienken K."/>
            <person name="Pain A."/>
            <person name="Freitag M."/>
            <person name="Selker E.U."/>
            <person name="Archer D.B."/>
            <person name="Penalva M.A."/>
            <person name="Oakley B.R."/>
            <person name="Momany M."/>
            <person name="Tanaka T."/>
            <person name="Kumagai T."/>
            <person name="Asai K."/>
            <person name="Machida M."/>
            <person name="Nierman W.C."/>
            <person name="Denning D.W."/>
            <person name="Caddick M."/>
            <person name="Hynes M."/>
            <person name="Paoletti M."/>
            <person name="Fischer R."/>
            <person name="Miller B."/>
            <person name="Dyer P."/>
            <person name="Sachs M.S."/>
            <person name="Osmani S.A."/>
            <person name="Birren B.W."/>
        </authorList>
    </citation>
    <scope>NUCLEOTIDE SEQUENCE [LARGE SCALE GENOMIC DNA]</scope>
    <source>
        <strain evidence="3">FGSC A4 / ATCC 38163 / CBS 112.46 / NRRL 194 / M139</strain>
    </source>
</reference>
<dbReference type="GeneID" id="2875126"/>
<dbReference type="VEuPathDB" id="FungiDB:AN1755"/>
<dbReference type="EMBL" id="BN001307">
    <property type="protein sequence ID" value="CBF85501.1"/>
    <property type="molecule type" value="Genomic_DNA"/>
</dbReference>
<proteinExistence type="predicted"/>
<accession>C8VP57</accession>
<name>Q5BCH5_EMENI</name>
<sequence>MSIRIPNHEHGPRTRKGNTAVNMRVHEPIEPRVGGPLLRLLKTNPTDAEAAEGTPARIITGSEQPGVLERIVSHDFGEILVSESIIATVKDGTRRARRKTTWDEDEAVAKAECIGS</sequence>
<dbReference type="Proteomes" id="UP000000560">
    <property type="component" value="Chromosome VII"/>
</dbReference>
<evidence type="ECO:0000313" key="2">
    <source>
        <dbReference type="EMBL" id="CBF85501.1"/>
    </source>
</evidence>
<evidence type="ECO:0000256" key="1">
    <source>
        <dbReference type="SAM" id="MobiDB-lite"/>
    </source>
</evidence>
<gene>
    <name evidence="2" type="ORF">ANIA_01755</name>
</gene>
<dbReference type="AlphaFoldDB" id="Q5BCH5"/>
<protein>
    <submittedName>
        <fullName evidence="2">Uncharacterized protein</fullName>
    </submittedName>
</protein>
<dbReference type="KEGG" id="ani:ANIA_01755"/>
<reference evidence="3" key="2">
    <citation type="journal article" date="2009" name="Fungal Genet. Biol.">
        <title>The 2008 update of the Aspergillus nidulans genome annotation: a community effort.</title>
        <authorList>
            <person name="Wortman J.R."/>
            <person name="Gilsenan J.M."/>
            <person name="Joardar V."/>
            <person name="Deegan J."/>
            <person name="Clutterbuck J."/>
            <person name="Andersen M.R."/>
            <person name="Archer D."/>
            <person name="Bencina M."/>
            <person name="Braus G."/>
            <person name="Coutinho P."/>
            <person name="von Dohren H."/>
            <person name="Doonan J."/>
            <person name="Driessen A.J."/>
            <person name="Durek P."/>
            <person name="Espeso E."/>
            <person name="Fekete E."/>
            <person name="Flipphi M."/>
            <person name="Estrada C.G."/>
            <person name="Geysens S."/>
            <person name="Goldman G."/>
            <person name="de Groot P.W."/>
            <person name="Hansen K."/>
            <person name="Harris S.D."/>
            <person name="Heinekamp T."/>
            <person name="Helmstaedt K."/>
            <person name="Henrissat B."/>
            <person name="Hofmann G."/>
            <person name="Homan T."/>
            <person name="Horio T."/>
            <person name="Horiuchi H."/>
            <person name="James S."/>
            <person name="Jones M."/>
            <person name="Karaffa L."/>
            <person name="Karanyi Z."/>
            <person name="Kato M."/>
            <person name="Keller N."/>
            <person name="Kelly D.E."/>
            <person name="Kiel J.A."/>
            <person name="Kim J.M."/>
            <person name="van der Klei I.J."/>
            <person name="Klis F.M."/>
            <person name="Kovalchuk A."/>
            <person name="Krasevec N."/>
            <person name="Kubicek C.P."/>
            <person name="Liu B."/>
            <person name="Maccabe A."/>
            <person name="Meyer V."/>
            <person name="Mirabito P."/>
            <person name="Miskei M."/>
            <person name="Mos M."/>
            <person name="Mullins J."/>
            <person name="Nelson D.R."/>
            <person name="Nielsen J."/>
            <person name="Oakley B.R."/>
            <person name="Osmani S.A."/>
            <person name="Pakula T."/>
            <person name="Paszewski A."/>
            <person name="Paulsen I."/>
            <person name="Pilsyk S."/>
            <person name="Pocsi I."/>
            <person name="Punt P.J."/>
            <person name="Ram A.F."/>
            <person name="Ren Q."/>
            <person name="Robellet X."/>
            <person name="Robson G."/>
            <person name="Seiboth B."/>
            <person name="van Solingen P."/>
            <person name="Specht T."/>
            <person name="Sun J."/>
            <person name="Taheri-Talesh N."/>
            <person name="Takeshita N."/>
            <person name="Ussery D."/>
            <person name="vanKuyk P.A."/>
            <person name="Visser H."/>
            <person name="van de Vondervoort P.J."/>
            <person name="de Vries R.P."/>
            <person name="Walton J."/>
            <person name="Xiang X."/>
            <person name="Xiong Y."/>
            <person name="Zeng A.P."/>
            <person name="Brandt B.W."/>
            <person name="Cornell M.J."/>
            <person name="van den Hondel C.A."/>
            <person name="Visser J."/>
            <person name="Oliver S.G."/>
            <person name="Turner G."/>
        </authorList>
    </citation>
    <scope>GENOME REANNOTATION</scope>
    <source>
        <strain evidence="3">FGSC A4 / ATCC 38163 / CBS 112.46 / NRRL 194 / M139</strain>
    </source>
</reference>
<evidence type="ECO:0000313" key="3">
    <source>
        <dbReference type="Proteomes" id="UP000000560"/>
    </source>
</evidence>
<dbReference type="HOGENOM" id="CLU_2096851_0_0_1"/>
<dbReference type="RefSeq" id="XP_659359.1">
    <property type="nucleotide sequence ID" value="XM_654267.1"/>
</dbReference>
<keyword evidence="3" id="KW-1185">Reference proteome</keyword>
<accession>Q5BCH5</accession>
<feature type="compositionally biased region" description="Basic and acidic residues" evidence="1">
    <location>
        <begin position="1"/>
        <end position="12"/>
    </location>
</feature>
<dbReference type="InParanoid" id="Q5BCH5"/>